<dbReference type="Pfam" id="PF10551">
    <property type="entry name" value="MULE"/>
    <property type="match status" value="1"/>
</dbReference>
<protein>
    <submittedName>
        <fullName evidence="4">Uncharacterized protein LOC105164455</fullName>
    </submittedName>
</protein>
<reference evidence="4" key="1">
    <citation type="submission" date="2025-08" db="UniProtKB">
        <authorList>
            <consortium name="RefSeq"/>
        </authorList>
    </citation>
    <scope>IDENTIFICATION</scope>
</reference>
<dbReference type="AlphaFoldDB" id="A0A6I9TEZ9"/>
<keyword evidence="3" id="KW-1185">Reference proteome</keyword>
<dbReference type="Pfam" id="PF03108">
    <property type="entry name" value="DBD_Tnp_Mut"/>
    <property type="match status" value="1"/>
</dbReference>
<evidence type="ECO:0000259" key="1">
    <source>
        <dbReference type="Pfam" id="PF03108"/>
    </source>
</evidence>
<dbReference type="RefSeq" id="XP_011081407.1">
    <property type="nucleotide sequence ID" value="XM_011083105.1"/>
</dbReference>
<dbReference type="KEGG" id="sind:105164455"/>
<evidence type="ECO:0000313" key="4">
    <source>
        <dbReference type="RefSeq" id="XP_011081407.1"/>
    </source>
</evidence>
<evidence type="ECO:0000313" key="3">
    <source>
        <dbReference type="Proteomes" id="UP000504604"/>
    </source>
</evidence>
<dbReference type="InParanoid" id="A0A6I9TEZ9"/>
<name>A0A6I9TEZ9_SESIN</name>
<gene>
    <name evidence="4" type="primary">LOC105164455</name>
</gene>
<sequence>MMFSNKAEFKKALQSYAIKTKRTLKFIKNDKVRVYANCGNPDCEWTMHASKVKGEETFQINLLRDHHSCPKIFEVKNVKTNWIKDKYLQKFKSDLKRCVKGFRVDIINELRMNVSRHQAYRTKKVALKELEGSPQWQYSKLWDYLDEIRKTNPMSTMIVGIEQIDGEERFSRFYVCFGALKTRFKAGCRPIIRVDGCHLKGPNGGILLTTIGVDPNNCLYPIAYAVVNKECRETWEWFLIVLKNDLNITREYEYTFMSDKQKGLMQAFEEVFPRCDHRFCVRHLHNNFKQAGFRGLAFKNALWNAVKACTVGEWKMRMQEMKILSQQAFDWFNDKPVVQWTRSHFINIVWVLGRRVVVVGSGNCQETQDATILPPLPLEEDPMDEPTVDPCITQQESQVAAAPVYKKGPSVYQQVQQSNQHLTLQPIVQIRALPPMMGSQGLPVFSNTSRAPQGNRATIIRDGGEKFLDLSQISPLDD</sequence>
<dbReference type="PANTHER" id="PTHR31973:SF191">
    <property type="entry name" value="OS05G0489400 PROTEIN"/>
    <property type="match status" value="1"/>
</dbReference>
<evidence type="ECO:0000259" key="2">
    <source>
        <dbReference type="Pfam" id="PF10551"/>
    </source>
</evidence>
<proteinExistence type="predicted"/>
<feature type="domain" description="Transposase MuDR plant" evidence="1">
    <location>
        <begin position="2"/>
        <end position="60"/>
    </location>
</feature>
<dbReference type="PANTHER" id="PTHR31973">
    <property type="entry name" value="POLYPROTEIN, PUTATIVE-RELATED"/>
    <property type="match status" value="1"/>
</dbReference>
<dbReference type="InterPro" id="IPR004332">
    <property type="entry name" value="Transposase_MuDR"/>
</dbReference>
<accession>A0A6I9TEZ9</accession>
<dbReference type="GeneID" id="105164455"/>
<dbReference type="InterPro" id="IPR018289">
    <property type="entry name" value="MULE_transposase_dom"/>
</dbReference>
<feature type="domain" description="MULE transposase" evidence="2">
    <location>
        <begin position="192"/>
        <end position="287"/>
    </location>
</feature>
<organism evidence="3 4">
    <name type="scientific">Sesamum indicum</name>
    <name type="common">Oriental sesame</name>
    <name type="synonym">Sesamum orientale</name>
    <dbReference type="NCBI Taxonomy" id="4182"/>
    <lineage>
        <taxon>Eukaryota</taxon>
        <taxon>Viridiplantae</taxon>
        <taxon>Streptophyta</taxon>
        <taxon>Embryophyta</taxon>
        <taxon>Tracheophyta</taxon>
        <taxon>Spermatophyta</taxon>
        <taxon>Magnoliopsida</taxon>
        <taxon>eudicotyledons</taxon>
        <taxon>Gunneridae</taxon>
        <taxon>Pentapetalae</taxon>
        <taxon>asterids</taxon>
        <taxon>lamiids</taxon>
        <taxon>Lamiales</taxon>
        <taxon>Pedaliaceae</taxon>
        <taxon>Sesamum</taxon>
    </lineage>
</organism>
<dbReference type="Proteomes" id="UP000504604">
    <property type="component" value="Linkage group LG6"/>
</dbReference>
<dbReference type="OrthoDB" id="913028at2759"/>